<dbReference type="OrthoDB" id="9992178at2"/>
<dbReference type="Proteomes" id="UP000027602">
    <property type="component" value="Chromosome"/>
</dbReference>
<protein>
    <submittedName>
        <fullName evidence="2">Putative secreted protein</fullName>
    </submittedName>
</protein>
<gene>
    <name evidence="2" type="ORF">BMMGA3_15485</name>
</gene>
<name>I3EBA0_BACMM</name>
<dbReference type="AlphaFoldDB" id="I3EBA0"/>
<accession>I3EBA0</accession>
<sequence length="145" mass="16165">MKKILTAVLAAIISLNVFYPSIIAKADIPTYYPVPEPKGGWKVSQTLKYQTINTKDAKTFAAGVAGYFAGKIKGTGTAALASGLTALWSSKIKGKTAYITATCYYKENAYIRRNKVVYTLYSDKARKHKIKSYTRESYFIKKVKR</sequence>
<feature type="chain" id="PRO_5003670447" evidence="1">
    <location>
        <begin position="27"/>
        <end position="145"/>
    </location>
</feature>
<evidence type="ECO:0000256" key="1">
    <source>
        <dbReference type="SAM" id="SignalP"/>
    </source>
</evidence>
<feature type="signal peptide" evidence="1">
    <location>
        <begin position="1"/>
        <end position="26"/>
    </location>
</feature>
<dbReference type="RefSeq" id="WP_003346623.1">
    <property type="nucleotide sequence ID" value="NZ_ADWW01000001.1"/>
</dbReference>
<evidence type="ECO:0000313" key="3">
    <source>
        <dbReference type="Proteomes" id="UP000027602"/>
    </source>
</evidence>
<evidence type="ECO:0000313" key="2">
    <source>
        <dbReference type="EMBL" id="AIE61452.1"/>
    </source>
</evidence>
<keyword evidence="1" id="KW-0732">Signal</keyword>
<reference evidence="2 3" key="1">
    <citation type="journal article" date="2015" name="BMC Genomics">
        <title>Transcriptome analysis of thermophilic methylotrophic Bacillus methanolicus MGA3 using RNA-sequencing provides detailed insights into its previously uncharted transcriptional landscape.</title>
        <authorList>
            <person name="Irla M."/>
            <person name="Neshat A."/>
            <person name="Brautaset T."/>
            <person name="Ruckert C."/>
            <person name="Kalinowski J."/>
            <person name="Wendisch V.F."/>
        </authorList>
    </citation>
    <scope>NUCLEOTIDE SEQUENCE [LARGE SCALE GENOMIC DNA]</scope>
    <source>
        <strain evidence="3">MGA3 / ATCC 53907</strain>
    </source>
</reference>
<dbReference type="KEGG" id="bmet:BMMGA3_15485"/>
<dbReference type="EMBL" id="CP007739">
    <property type="protein sequence ID" value="AIE61452.1"/>
    <property type="molecule type" value="Genomic_DNA"/>
</dbReference>
<dbReference type="HOGENOM" id="CLU_1783004_0_0_9"/>
<proteinExistence type="predicted"/>
<keyword evidence="3" id="KW-1185">Reference proteome</keyword>
<organism evidence="2 3">
    <name type="scientific">Bacillus methanolicus (strain MGA3 / ATCC 53907)</name>
    <dbReference type="NCBI Taxonomy" id="796606"/>
    <lineage>
        <taxon>Bacteria</taxon>
        <taxon>Bacillati</taxon>
        <taxon>Bacillota</taxon>
        <taxon>Bacilli</taxon>
        <taxon>Bacillales</taxon>
        <taxon>Bacillaceae</taxon>
        <taxon>Bacillus</taxon>
    </lineage>
</organism>